<proteinExistence type="predicted"/>
<evidence type="ECO:0000313" key="2">
    <source>
        <dbReference type="Proteomes" id="UP000314294"/>
    </source>
</evidence>
<comment type="caution">
    <text evidence="1">The sequence shown here is derived from an EMBL/GenBank/DDBJ whole genome shotgun (WGS) entry which is preliminary data.</text>
</comment>
<dbReference type="Proteomes" id="UP000314294">
    <property type="component" value="Unassembled WGS sequence"/>
</dbReference>
<name>A0A4Z2JI06_9TELE</name>
<protein>
    <submittedName>
        <fullName evidence="1">Uncharacterized protein</fullName>
    </submittedName>
</protein>
<keyword evidence="2" id="KW-1185">Reference proteome</keyword>
<accession>A0A4Z2JI06</accession>
<sequence length="67" mass="7263">MAGVWVDKPPLSAEMVTGGVYMARPGCWEELLGDRPVSVGAHCAGRTPANGHLGLKVVFHKSCFRRR</sequence>
<reference evidence="1 2" key="1">
    <citation type="submission" date="2019-03" db="EMBL/GenBank/DDBJ databases">
        <title>First draft genome of Liparis tanakae, snailfish: a comprehensive survey of snailfish specific genes.</title>
        <authorList>
            <person name="Kim W."/>
            <person name="Song I."/>
            <person name="Jeong J.-H."/>
            <person name="Kim D."/>
            <person name="Kim S."/>
            <person name="Ryu S."/>
            <person name="Song J.Y."/>
            <person name="Lee S.K."/>
        </authorList>
    </citation>
    <scope>NUCLEOTIDE SEQUENCE [LARGE SCALE GENOMIC DNA]</scope>
    <source>
        <tissue evidence="1">Muscle</tissue>
    </source>
</reference>
<gene>
    <name evidence="1" type="ORF">EYF80_000046</name>
</gene>
<evidence type="ECO:0000313" key="1">
    <source>
        <dbReference type="EMBL" id="TNN89443.1"/>
    </source>
</evidence>
<dbReference type="EMBL" id="SRLO01000001">
    <property type="protein sequence ID" value="TNN89443.1"/>
    <property type="molecule type" value="Genomic_DNA"/>
</dbReference>
<dbReference type="AlphaFoldDB" id="A0A4Z2JI06"/>
<organism evidence="1 2">
    <name type="scientific">Liparis tanakae</name>
    <name type="common">Tanaka's snailfish</name>
    <dbReference type="NCBI Taxonomy" id="230148"/>
    <lineage>
        <taxon>Eukaryota</taxon>
        <taxon>Metazoa</taxon>
        <taxon>Chordata</taxon>
        <taxon>Craniata</taxon>
        <taxon>Vertebrata</taxon>
        <taxon>Euteleostomi</taxon>
        <taxon>Actinopterygii</taxon>
        <taxon>Neopterygii</taxon>
        <taxon>Teleostei</taxon>
        <taxon>Neoteleostei</taxon>
        <taxon>Acanthomorphata</taxon>
        <taxon>Eupercaria</taxon>
        <taxon>Perciformes</taxon>
        <taxon>Cottioidei</taxon>
        <taxon>Cottales</taxon>
        <taxon>Liparidae</taxon>
        <taxon>Liparis</taxon>
    </lineage>
</organism>